<keyword evidence="4 9" id="KW-0488">Methylation</keyword>
<dbReference type="GO" id="GO:0015628">
    <property type="term" value="P:protein secretion by the type II secretion system"/>
    <property type="evidence" value="ECO:0007669"/>
    <property type="project" value="UniProtKB-UniRule"/>
</dbReference>
<evidence type="ECO:0000259" key="10">
    <source>
        <dbReference type="Pfam" id="PF02501"/>
    </source>
</evidence>
<dbReference type="PANTHER" id="PTHR38779">
    <property type="entry name" value="TYPE II SECRETION SYSTEM PROTEIN I-RELATED"/>
    <property type="match status" value="1"/>
</dbReference>
<evidence type="ECO:0000256" key="3">
    <source>
        <dbReference type="ARBA" id="ARBA00022475"/>
    </source>
</evidence>
<comment type="subunit">
    <text evidence="9">Type II secretion is composed of four main components: the outer membrane complex, the inner membrane complex, the cytoplasmic secretion ATPase and the periplasm-spanning pseudopilus.</text>
</comment>
<dbReference type="Pfam" id="PF02501">
    <property type="entry name" value="T2SSI"/>
    <property type="match status" value="1"/>
</dbReference>
<feature type="transmembrane region" description="Helical" evidence="9">
    <location>
        <begin position="12"/>
        <end position="33"/>
    </location>
</feature>
<dbReference type="PROSITE" id="PS00409">
    <property type="entry name" value="PROKAR_NTER_METHYL"/>
    <property type="match status" value="1"/>
</dbReference>
<evidence type="ECO:0000256" key="2">
    <source>
        <dbReference type="ARBA" id="ARBA00008358"/>
    </source>
</evidence>
<name>Q2KZM2_BORA1</name>
<dbReference type="eggNOG" id="COG2165">
    <property type="taxonomic scope" value="Bacteria"/>
</dbReference>
<evidence type="ECO:0000256" key="1">
    <source>
        <dbReference type="ARBA" id="ARBA00004377"/>
    </source>
</evidence>
<dbReference type="SUPFAM" id="SSF54523">
    <property type="entry name" value="Pili subunits"/>
    <property type="match status" value="1"/>
</dbReference>
<dbReference type="InterPro" id="IPR012902">
    <property type="entry name" value="N_methyl_site"/>
</dbReference>
<dbReference type="GO" id="GO:0005886">
    <property type="term" value="C:plasma membrane"/>
    <property type="evidence" value="ECO:0007669"/>
    <property type="project" value="UniProtKB-SubCell"/>
</dbReference>
<dbReference type="NCBIfam" id="TIGR01707">
    <property type="entry name" value="gspI"/>
    <property type="match status" value="1"/>
</dbReference>
<evidence type="ECO:0000256" key="6">
    <source>
        <dbReference type="ARBA" id="ARBA00022692"/>
    </source>
</evidence>
<keyword evidence="6 9" id="KW-0812">Transmembrane</keyword>
<comment type="PTM">
    <text evidence="9">Cleaved by prepilin peptidase.</text>
</comment>
<dbReference type="EMBL" id="AM167904">
    <property type="protein sequence ID" value="CAJ47945.1"/>
    <property type="molecule type" value="Genomic_DNA"/>
</dbReference>
<organism evidence="11 12">
    <name type="scientific">Bordetella avium (strain 197N)</name>
    <dbReference type="NCBI Taxonomy" id="360910"/>
    <lineage>
        <taxon>Bacteria</taxon>
        <taxon>Pseudomonadati</taxon>
        <taxon>Pseudomonadota</taxon>
        <taxon>Betaproteobacteria</taxon>
        <taxon>Burkholderiales</taxon>
        <taxon>Alcaligenaceae</taxon>
        <taxon>Bordetella</taxon>
    </lineage>
</organism>
<dbReference type="KEGG" id="bav:BAV0340"/>
<evidence type="ECO:0000313" key="11">
    <source>
        <dbReference type="EMBL" id="CAJ47945.1"/>
    </source>
</evidence>
<dbReference type="RefSeq" id="WP_012416042.1">
    <property type="nucleotide sequence ID" value="NC_010645.1"/>
</dbReference>
<dbReference type="OrthoDB" id="5296572at2"/>
<comment type="similarity">
    <text evidence="2 9">Belongs to the GSP I family.</text>
</comment>
<evidence type="ECO:0000256" key="5">
    <source>
        <dbReference type="ARBA" id="ARBA00022519"/>
    </source>
</evidence>
<evidence type="ECO:0000256" key="9">
    <source>
        <dbReference type="RuleBase" id="RU368030"/>
    </source>
</evidence>
<dbReference type="InterPro" id="IPR003413">
    <property type="entry name" value="T2SS_GspI_C"/>
</dbReference>
<dbReference type="Pfam" id="PF07963">
    <property type="entry name" value="N_methyl"/>
    <property type="match status" value="1"/>
</dbReference>
<reference evidence="11 12" key="1">
    <citation type="journal article" date="2006" name="J. Bacteriol.">
        <title>Comparison of the genome sequence of the poultry pathogen Bordetella avium with those of B. bronchiseptica, B. pertussis, and B. parapertussis reveals extensive diversity in surface structures associated with host interaction.</title>
        <authorList>
            <person name="Sebaihia M."/>
            <person name="Preston A."/>
            <person name="Maskell D.J."/>
            <person name="Kuzmiak H."/>
            <person name="Connell T.D."/>
            <person name="King N.D."/>
            <person name="Orndorff P.E."/>
            <person name="Miyamoto D.M."/>
            <person name="Thomson N.R."/>
            <person name="Harris D."/>
            <person name="Goble A."/>
            <person name="Lord A."/>
            <person name="Murphy L."/>
            <person name="Quail M.A."/>
            <person name="Rutter S."/>
            <person name="Squares R."/>
            <person name="Squares S."/>
            <person name="Woodward J."/>
            <person name="Parkhill J."/>
            <person name="Temple L.M."/>
        </authorList>
    </citation>
    <scope>NUCLEOTIDE SEQUENCE [LARGE SCALE GENOMIC DNA]</scope>
    <source>
        <strain evidence="11 12">197N</strain>
    </source>
</reference>
<gene>
    <name evidence="11" type="primary">gspI</name>
    <name evidence="11" type="ordered locus">BAV0340</name>
</gene>
<evidence type="ECO:0000256" key="7">
    <source>
        <dbReference type="ARBA" id="ARBA00022989"/>
    </source>
</evidence>
<sequence>MTSDRPRHQQTGFSLIEVLVALAIIAIALTAALRATGLMAANHRALHDKTLALLSAQNALTQLRLEPVLPRAGKQTSACPQGGLPMRCEVTIANSLNRSFRQASVRVLGNDGAGVLIQLDGLISRIR</sequence>
<comment type="function">
    <text evidence="9">Component of the type II secretion system required for the energy-dependent secretion of extracellular factors such as proteases and toxins from the periplasm.</text>
</comment>
<protein>
    <recommendedName>
        <fullName evidence="9">Type II secretion system protein I</fullName>
        <shortName evidence="9">T2SS minor pseudopilin I</shortName>
    </recommendedName>
</protein>
<dbReference type="PANTHER" id="PTHR38779:SF2">
    <property type="entry name" value="TYPE II SECRETION SYSTEM PROTEIN I-RELATED"/>
    <property type="match status" value="1"/>
</dbReference>
<dbReference type="Proteomes" id="UP000001977">
    <property type="component" value="Chromosome"/>
</dbReference>
<dbReference type="NCBIfam" id="TIGR02532">
    <property type="entry name" value="IV_pilin_GFxxxE"/>
    <property type="match status" value="1"/>
</dbReference>
<dbReference type="HOGENOM" id="CLU_121289_2_0_4"/>
<feature type="domain" description="Type II secretion system protein GspI C-terminal" evidence="10">
    <location>
        <begin position="46"/>
        <end position="123"/>
    </location>
</feature>
<proteinExistence type="inferred from homology"/>
<dbReference type="GO" id="GO:0015627">
    <property type="term" value="C:type II protein secretion system complex"/>
    <property type="evidence" value="ECO:0007669"/>
    <property type="project" value="UniProtKB-UniRule"/>
</dbReference>
<keyword evidence="3" id="KW-1003">Cell membrane</keyword>
<dbReference type="STRING" id="360910.BAV0340"/>
<dbReference type="Gene3D" id="3.30.1300.30">
    <property type="entry name" value="GSPII I/J protein-like"/>
    <property type="match status" value="1"/>
</dbReference>
<keyword evidence="7 9" id="KW-1133">Transmembrane helix</keyword>
<dbReference type="AlphaFoldDB" id="Q2KZM2"/>
<evidence type="ECO:0000256" key="4">
    <source>
        <dbReference type="ARBA" id="ARBA00022481"/>
    </source>
</evidence>
<dbReference type="InterPro" id="IPR010052">
    <property type="entry name" value="T2SS_protein-GspI"/>
</dbReference>
<accession>Q2KZM2</accession>
<evidence type="ECO:0000256" key="8">
    <source>
        <dbReference type="ARBA" id="ARBA00023136"/>
    </source>
</evidence>
<dbReference type="InterPro" id="IPR045584">
    <property type="entry name" value="Pilin-like"/>
</dbReference>
<keyword evidence="5 9" id="KW-0997">Cell inner membrane</keyword>
<keyword evidence="8 9" id="KW-0472">Membrane</keyword>
<comment type="subcellular location">
    <subcellularLocation>
        <location evidence="1 9">Cell inner membrane</location>
        <topology evidence="1 9">Single-pass membrane protein</topology>
    </subcellularLocation>
</comment>
<evidence type="ECO:0000313" key="12">
    <source>
        <dbReference type="Proteomes" id="UP000001977"/>
    </source>
</evidence>
<keyword evidence="12" id="KW-1185">Reference proteome</keyword>